<dbReference type="AlphaFoldDB" id="A0A5M8PSK4"/>
<accession>A0A5M8PSK4</accession>
<evidence type="ECO:0000313" key="2">
    <source>
        <dbReference type="Proteomes" id="UP000324767"/>
    </source>
</evidence>
<organism evidence="1 2">
    <name type="scientific">Lasallia pustulata</name>
    <dbReference type="NCBI Taxonomy" id="136370"/>
    <lineage>
        <taxon>Eukaryota</taxon>
        <taxon>Fungi</taxon>
        <taxon>Dikarya</taxon>
        <taxon>Ascomycota</taxon>
        <taxon>Pezizomycotina</taxon>
        <taxon>Lecanoromycetes</taxon>
        <taxon>OSLEUM clade</taxon>
        <taxon>Umbilicariomycetidae</taxon>
        <taxon>Umbilicariales</taxon>
        <taxon>Umbilicariaceae</taxon>
        <taxon>Lasallia</taxon>
    </lineage>
</organism>
<dbReference type="Proteomes" id="UP000324767">
    <property type="component" value="Unassembled WGS sequence"/>
</dbReference>
<dbReference type="OrthoDB" id="62952at2759"/>
<name>A0A5M8PSK4_9LECA</name>
<dbReference type="EMBL" id="VXIT01000006">
    <property type="protein sequence ID" value="KAA6411928.1"/>
    <property type="molecule type" value="Genomic_DNA"/>
</dbReference>
<sequence>MASKGKKRELLDLPPELRIKIWEQTLMPAGERLLNQWFEDNPLFEPVEDLILGDVQGFSLWTRKAEVNTAIVRVSRGVHKEASSIVGKIEWVSVTVDVNGYAEQLEYKGFIASLAETTPGKNFGELLLEVDIKFGGNPPGKDKFAAHC</sequence>
<proteinExistence type="predicted"/>
<evidence type="ECO:0000313" key="1">
    <source>
        <dbReference type="EMBL" id="KAA6411928.1"/>
    </source>
</evidence>
<gene>
    <name evidence="1" type="ORF">FRX48_04078</name>
</gene>
<reference evidence="1 2" key="1">
    <citation type="submission" date="2019-09" db="EMBL/GenBank/DDBJ databases">
        <title>The hologenome of the rock-dwelling lichen Lasallia pustulata.</title>
        <authorList>
            <person name="Greshake Tzovaras B."/>
            <person name="Segers F."/>
            <person name="Bicker A."/>
            <person name="Dal Grande F."/>
            <person name="Otte J."/>
            <person name="Hankeln T."/>
            <person name="Schmitt I."/>
            <person name="Ebersberger I."/>
        </authorList>
    </citation>
    <scope>NUCLEOTIDE SEQUENCE [LARGE SCALE GENOMIC DNA]</scope>
    <source>
        <strain evidence="1">A1-1</strain>
    </source>
</reference>
<protein>
    <submittedName>
        <fullName evidence="1">Uncharacterized protein</fullName>
    </submittedName>
</protein>
<comment type="caution">
    <text evidence="1">The sequence shown here is derived from an EMBL/GenBank/DDBJ whole genome shotgun (WGS) entry which is preliminary data.</text>
</comment>